<keyword evidence="3" id="KW-0325">Glycoprotein</keyword>
<keyword evidence="6" id="KW-1185">Reference proteome</keyword>
<protein>
    <submittedName>
        <fullName evidence="5">Glycosyltransferase family 61 protein</fullName>
    </submittedName>
</protein>
<proteinExistence type="predicted"/>
<dbReference type="InterPro" id="IPR007657">
    <property type="entry name" value="Glycosyltransferase_61"/>
</dbReference>
<organism evidence="5 6">
    <name type="scientific">Ideonella paludis</name>
    <dbReference type="NCBI Taxonomy" id="1233411"/>
    <lineage>
        <taxon>Bacteria</taxon>
        <taxon>Pseudomonadati</taxon>
        <taxon>Pseudomonadota</taxon>
        <taxon>Betaproteobacteria</taxon>
        <taxon>Burkholderiales</taxon>
        <taxon>Sphaerotilaceae</taxon>
        <taxon>Ideonella</taxon>
    </lineage>
</organism>
<evidence type="ECO:0000256" key="3">
    <source>
        <dbReference type="ARBA" id="ARBA00023180"/>
    </source>
</evidence>
<reference evidence="5 6" key="1">
    <citation type="submission" date="2021-04" db="EMBL/GenBank/DDBJ databases">
        <title>The genome sequence of type strain Ideonella paludis KCTC 32238.</title>
        <authorList>
            <person name="Liu Y."/>
        </authorList>
    </citation>
    <scope>NUCLEOTIDE SEQUENCE [LARGE SCALE GENOMIC DNA]</scope>
    <source>
        <strain evidence="5 6">KCTC 32238</strain>
    </source>
</reference>
<dbReference type="RefSeq" id="WP_210804994.1">
    <property type="nucleotide sequence ID" value="NZ_JAGQDG010000001.1"/>
</dbReference>
<accession>A0ABS5DRH0</accession>
<evidence type="ECO:0000256" key="1">
    <source>
        <dbReference type="ARBA" id="ARBA00022676"/>
    </source>
</evidence>
<evidence type="ECO:0000313" key="5">
    <source>
        <dbReference type="EMBL" id="MBQ0933740.1"/>
    </source>
</evidence>
<dbReference type="EMBL" id="JAGQDG010000001">
    <property type="protein sequence ID" value="MBQ0933740.1"/>
    <property type="molecule type" value="Genomic_DNA"/>
</dbReference>
<keyword evidence="2" id="KW-0808">Transferase</keyword>
<sequence length="902" mass="97524">MPDTLDLPARVAALAAQSGHAFPGGEDLRPKLLHPAALPAPRRRLAKGLVAWWRESDSPAPELTHLVAEAIAWAWQGQTDAECLESGLLPVYLRVLRQTQQHTRLLSTLERWPRRPEPEDAWQSAAVAGLAHCARTHTALSSLRRIGALLAQWMNAPDAAQWLSRLPATSQQALASAALRTGLLSSVALFCSTEPAPEIDADLTARLLQALTLHLGGATVRPWAQRAVARHPTHPGVRLALLQALAASGASPAELAPLSQGVDMSHASAPAFLSGVATWAFESGQAAVARDCLQALARLGPLPPANAAQWQHLSVAQTGQTPHAETPSLTALAPLAAALSPLADLLKTAPRHDSALSAADLQQQGLAALAHFERHLETPPGLSAAQWVDAASTLWAVANAGALELRHWQGVFPFDFGPDLGSIDPLRASAQCDAVLAHLLSLCRLALRRLDHTEGAQVQEILRLARWQCEAQWAVGQAKQALHDITQLQAQLAPLGDWGFEALRERCALEAGDTAAAQASRQHLPLATLSRVWPAHEWTDWLAAQGAREQHLCADPALPGTWSIASPDGQVRAAHFATLPAQLSSVRLQGLQVRHGHLLLTAAGGLLLPHAWHRQMGAFPFPHPDLLSRGLGAATLREPASPQRVSEPLLVLANLDATFHRNYYHWMVLTLARLHWAASQGLLQGRRALLPAELSGWMLQSLQDAGIPPEAMRLYRQDEALVLDDALVLSPQEWASATQVDALRHTLWRAAGLNPADPPPPQRLLYLTRRGELRRPFAQEQAVADLATRLGFECVAPETLSLLDQVRLFAQARGIAGPPGAAFTNLMWAQAGTKVLTLFKEEINGPTFLDLSFIRGQQHRWLQGRSLPGFEHTSVVTSPYDIDLRLAERELRWVAAAGDSSA</sequence>
<dbReference type="PANTHER" id="PTHR20961">
    <property type="entry name" value="GLYCOSYLTRANSFERASE"/>
    <property type="match status" value="1"/>
</dbReference>
<dbReference type="Proteomes" id="UP000672097">
    <property type="component" value="Unassembled WGS sequence"/>
</dbReference>
<gene>
    <name evidence="5" type="ORF">KAK11_00260</name>
</gene>
<comment type="caution">
    <text evidence="5">The sequence shown here is derived from an EMBL/GenBank/DDBJ whole genome shotgun (WGS) entry which is preliminary data.</text>
</comment>
<evidence type="ECO:0000313" key="6">
    <source>
        <dbReference type="Proteomes" id="UP000672097"/>
    </source>
</evidence>
<keyword evidence="1" id="KW-0328">Glycosyltransferase</keyword>
<evidence type="ECO:0000256" key="2">
    <source>
        <dbReference type="ARBA" id="ARBA00022679"/>
    </source>
</evidence>
<evidence type="ECO:0000259" key="4">
    <source>
        <dbReference type="Pfam" id="PF04577"/>
    </source>
</evidence>
<dbReference type="InterPro" id="IPR049625">
    <property type="entry name" value="Glyco_transf_61_cat"/>
</dbReference>
<feature type="domain" description="Glycosyltransferase 61 catalytic" evidence="4">
    <location>
        <begin position="663"/>
        <end position="836"/>
    </location>
</feature>
<name>A0ABS5DRH0_9BURK</name>
<dbReference type="Pfam" id="PF04577">
    <property type="entry name" value="Glyco_transf_61"/>
    <property type="match status" value="1"/>
</dbReference>